<accession>A0AAV4N4P4</accession>
<protein>
    <submittedName>
        <fullName evidence="1">Uncharacterized protein</fullName>
    </submittedName>
</protein>
<dbReference type="EMBL" id="BPLQ01001176">
    <property type="protein sequence ID" value="GIX79411.1"/>
    <property type="molecule type" value="Genomic_DNA"/>
</dbReference>
<reference evidence="1 2" key="1">
    <citation type="submission" date="2021-06" db="EMBL/GenBank/DDBJ databases">
        <title>Caerostris darwini draft genome.</title>
        <authorList>
            <person name="Kono N."/>
            <person name="Arakawa K."/>
        </authorList>
    </citation>
    <scope>NUCLEOTIDE SEQUENCE [LARGE SCALE GENOMIC DNA]</scope>
</reference>
<evidence type="ECO:0000313" key="1">
    <source>
        <dbReference type="EMBL" id="GIX79411.1"/>
    </source>
</evidence>
<proteinExistence type="predicted"/>
<evidence type="ECO:0000313" key="2">
    <source>
        <dbReference type="Proteomes" id="UP001054837"/>
    </source>
</evidence>
<dbReference type="AlphaFoldDB" id="A0AAV4N4P4"/>
<gene>
    <name evidence="1" type="ORF">CDAR_228551</name>
</gene>
<sequence>MQTSEIFFTAFEADGKPSQFLRIPFEVTIGVVSFQSTIDYISRRSQKVHYRKQNDRTGSWKTSILIEFICSTNHIISEVGCGNVCPLLSLDTQILGKNTPISKSRLPLSKESVNAFESLKVAALDASLC</sequence>
<comment type="caution">
    <text evidence="1">The sequence shown here is derived from an EMBL/GenBank/DDBJ whole genome shotgun (WGS) entry which is preliminary data.</text>
</comment>
<organism evidence="1 2">
    <name type="scientific">Caerostris darwini</name>
    <dbReference type="NCBI Taxonomy" id="1538125"/>
    <lineage>
        <taxon>Eukaryota</taxon>
        <taxon>Metazoa</taxon>
        <taxon>Ecdysozoa</taxon>
        <taxon>Arthropoda</taxon>
        <taxon>Chelicerata</taxon>
        <taxon>Arachnida</taxon>
        <taxon>Araneae</taxon>
        <taxon>Araneomorphae</taxon>
        <taxon>Entelegynae</taxon>
        <taxon>Araneoidea</taxon>
        <taxon>Araneidae</taxon>
        <taxon>Caerostris</taxon>
    </lineage>
</organism>
<keyword evidence="2" id="KW-1185">Reference proteome</keyword>
<name>A0AAV4N4P4_9ARAC</name>
<dbReference type="Proteomes" id="UP001054837">
    <property type="component" value="Unassembled WGS sequence"/>
</dbReference>